<dbReference type="InterPro" id="IPR013820">
    <property type="entry name" value="ATP_PRibTrfase_cat"/>
</dbReference>
<dbReference type="KEGG" id="hfv:R50_0730"/>
<dbReference type="GO" id="GO:0003879">
    <property type="term" value="F:ATP phosphoribosyltransferase activity"/>
    <property type="evidence" value="ECO:0007669"/>
    <property type="project" value="UniProtKB-UniRule"/>
</dbReference>
<keyword evidence="9 17" id="KW-0328">Glycosyltransferase</keyword>
<keyword evidence="12" id="KW-0067">ATP-binding</keyword>
<comment type="similarity">
    <text evidence="4">Belongs to the ATP phosphoribosyltransferase family. Short subfamily.</text>
</comment>
<dbReference type="Proteomes" id="UP000503399">
    <property type="component" value="Chromosome"/>
</dbReference>
<comment type="pathway">
    <text evidence="3">Amino-acid biosynthesis; L-histidine biosynthesis; L-histidine from 5-phospho-alpha-D-ribose 1-diphosphate: step 1/9.</text>
</comment>
<gene>
    <name evidence="17" type="primary">hisG</name>
    <name evidence="17" type="ORF">R50_0730</name>
</gene>
<dbReference type="Pfam" id="PF01634">
    <property type="entry name" value="HisG"/>
    <property type="match status" value="1"/>
</dbReference>
<evidence type="ECO:0000256" key="10">
    <source>
        <dbReference type="ARBA" id="ARBA00022679"/>
    </source>
</evidence>
<dbReference type="InterPro" id="IPR024893">
    <property type="entry name" value="ATP_PRibTrfase_HisG_short"/>
</dbReference>
<evidence type="ECO:0000256" key="4">
    <source>
        <dbReference type="ARBA" id="ARBA00009489"/>
    </source>
</evidence>
<keyword evidence="13" id="KW-0368">Histidine biosynthesis</keyword>
<feature type="domain" description="ATP phosphoribosyltransferase catalytic" evidence="16">
    <location>
        <begin position="55"/>
        <end position="209"/>
    </location>
</feature>
<dbReference type="InterPro" id="IPR001348">
    <property type="entry name" value="ATP_PRibTrfase_HisG"/>
</dbReference>
<dbReference type="EC" id="2.4.2.17" evidence="5 15"/>
<keyword evidence="8" id="KW-0028">Amino-acid biosynthesis</keyword>
<dbReference type="CDD" id="cd13595">
    <property type="entry name" value="PBP2_HisGs"/>
    <property type="match status" value="1"/>
</dbReference>
<evidence type="ECO:0000256" key="9">
    <source>
        <dbReference type="ARBA" id="ARBA00022676"/>
    </source>
</evidence>
<dbReference type="GO" id="GO:0000105">
    <property type="term" value="P:L-histidine biosynthetic process"/>
    <property type="evidence" value="ECO:0007669"/>
    <property type="project" value="UniProtKB-UniRule"/>
</dbReference>
<evidence type="ECO:0000256" key="6">
    <source>
        <dbReference type="ARBA" id="ARBA00020998"/>
    </source>
</evidence>
<evidence type="ECO:0000256" key="7">
    <source>
        <dbReference type="ARBA" id="ARBA00022490"/>
    </source>
</evidence>
<dbReference type="PROSITE" id="PS01316">
    <property type="entry name" value="ATP_P_PHORIBOSYLTR"/>
    <property type="match status" value="1"/>
</dbReference>
<evidence type="ECO:0000256" key="11">
    <source>
        <dbReference type="ARBA" id="ARBA00022741"/>
    </source>
</evidence>
<keyword evidence="7" id="KW-0963">Cytoplasm</keyword>
<evidence type="ECO:0000256" key="1">
    <source>
        <dbReference type="ARBA" id="ARBA00000915"/>
    </source>
</evidence>
<dbReference type="AlphaFoldDB" id="A0A6F8ZE06"/>
<evidence type="ECO:0000256" key="13">
    <source>
        <dbReference type="ARBA" id="ARBA00023102"/>
    </source>
</evidence>
<dbReference type="InterPro" id="IPR018198">
    <property type="entry name" value="ATP_PRibTrfase_CS"/>
</dbReference>
<evidence type="ECO:0000256" key="15">
    <source>
        <dbReference type="NCBIfam" id="TIGR00070"/>
    </source>
</evidence>
<keyword evidence="10 17" id="KW-0808">Transferase</keyword>
<comment type="subcellular location">
    <subcellularLocation>
        <location evidence="2">Cytoplasm</location>
    </subcellularLocation>
</comment>
<dbReference type="NCBIfam" id="TIGR00070">
    <property type="entry name" value="hisG"/>
    <property type="match status" value="1"/>
</dbReference>
<evidence type="ECO:0000256" key="2">
    <source>
        <dbReference type="ARBA" id="ARBA00004496"/>
    </source>
</evidence>
<dbReference type="Gene3D" id="3.40.190.10">
    <property type="entry name" value="Periplasmic binding protein-like II"/>
    <property type="match status" value="2"/>
</dbReference>
<comment type="catalytic activity">
    <reaction evidence="1">
        <text>1-(5-phospho-beta-D-ribosyl)-ATP + diphosphate = 5-phospho-alpha-D-ribose 1-diphosphate + ATP</text>
        <dbReference type="Rhea" id="RHEA:18473"/>
        <dbReference type="ChEBI" id="CHEBI:30616"/>
        <dbReference type="ChEBI" id="CHEBI:33019"/>
        <dbReference type="ChEBI" id="CHEBI:58017"/>
        <dbReference type="ChEBI" id="CHEBI:73183"/>
        <dbReference type="EC" id="2.4.2.17"/>
    </reaction>
</comment>
<comment type="function">
    <text evidence="14">Catalyzes the condensation of ATP and 5-phosphoribose 1-diphosphate to form N'-(5'-phosphoribosyl)-ATP (PR-ATP). Has a crucial role in the pathway because the rate of histidine biosynthesis seems to be controlled primarily by regulation of HisG enzymatic activity.</text>
</comment>
<dbReference type="PANTHER" id="PTHR21403">
    <property type="entry name" value="ATP PHOSPHORIBOSYLTRANSFERASE ATP-PRTASE"/>
    <property type="match status" value="1"/>
</dbReference>
<dbReference type="GO" id="GO:0005737">
    <property type="term" value="C:cytoplasm"/>
    <property type="evidence" value="ECO:0007669"/>
    <property type="project" value="UniProtKB-SubCell"/>
</dbReference>
<dbReference type="UniPathway" id="UPA00031">
    <property type="reaction ID" value="UER00006"/>
</dbReference>
<evidence type="ECO:0000256" key="14">
    <source>
        <dbReference type="ARBA" id="ARBA00024861"/>
    </source>
</evidence>
<name>A0A6F8ZE06_9FIRM</name>
<sequence>MSMPPFRAAVAKGRILDEVVALWQAAGWVWPFDEHSRRLYKDPDPAGPGAILVKGDDVPVLVERGIADFGIVGKDILAERHQANVLEVLDLGVGRCRVVLAGRTPEPPHGRVRIATRYPAVTRAYVARKGLMAEVVELHGSVELAPLIGLSPYIVDIVQTGVTLAEHGLVEIETVLPVTARLIANPALWRAKDLAQVRDHLRTVVDRLQAVPVAGTPGKE</sequence>
<proteinExistence type="inferred from homology"/>
<evidence type="ECO:0000256" key="5">
    <source>
        <dbReference type="ARBA" id="ARBA00011946"/>
    </source>
</evidence>
<evidence type="ECO:0000256" key="3">
    <source>
        <dbReference type="ARBA" id="ARBA00004667"/>
    </source>
</evidence>
<dbReference type="PANTHER" id="PTHR21403:SF8">
    <property type="entry name" value="ATP PHOSPHORIBOSYLTRANSFERASE"/>
    <property type="match status" value="1"/>
</dbReference>
<keyword evidence="11" id="KW-0547">Nucleotide-binding</keyword>
<organism evidence="17 18">
    <name type="scientific">Candidatus Hydrogenisulfobacillus filiaventi</name>
    <dbReference type="NCBI Taxonomy" id="2707344"/>
    <lineage>
        <taxon>Bacteria</taxon>
        <taxon>Bacillati</taxon>
        <taxon>Bacillota</taxon>
        <taxon>Clostridia</taxon>
        <taxon>Eubacteriales</taxon>
        <taxon>Clostridiales Family XVII. Incertae Sedis</taxon>
        <taxon>Candidatus Hydrogenisulfobacillus</taxon>
    </lineage>
</organism>
<keyword evidence="18" id="KW-1185">Reference proteome</keyword>
<accession>A0A6F8ZE06</accession>
<dbReference type="GO" id="GO:0005524">
    <property type="term" value="F:ATP binding"/>
    <property type="evidence" value="ECO:0007669"/>
    <property type="project" value="UniProtKB-KW"/>
</dbReference>
<evidence type="ECO:0000256" key="12">
    <source>
        <dbReference type="ARBA" id="ARBA00022840"/>
    </source>
</evidence>
<protein>
    <recommendedName>
        <fullName evidence="6 15">ATP phosphoribosyltransferase</fullName>
        <ecNumber evidence="5 15">2.4.2.17</ecNumber>
    </recommendedName>
</protein>
<reference evidence="17 18" key="1">
    <citation type="submission" date="2020-02" db="EMBL/GenBank/DDBJ databases">
        <authorList>
            <person name="Hogendoorn C."/>
        </authorList>
    </citation>
    <scope>NUCLEOTIDE SEQUENCE [LARGE SCALE GENOMIC DNA]</scope>
    <source>
        <strain evidence="17">R501</strain>
    </source>
</reference>
<dbReference type="EMBL" id="LR778114">
    <property type="protein sequence ID" value="CAB1128236.1"/>
    <property type="molecule type" value="Genomic_DNA"/>
</dbReference>
<evidence type="ECO:0000313" key="18">
    <source>
        <dbReference type="Proteomes" id="UP000503399"/>
    </source>
</evidence>
<dbReference type="SUPFAM" id="SSF53850">
    <property type="entry name" value="Periplasmic binding protein-like II"/>
    <property type="match status" value="1"/>
</dbReference>
<evidence type="ECO:0000313" key="17">
    <source>
        <dbReference type="EMBL" id="CAB1128236.1"/>
    </source>
</evidence>
<evidence type="ECO:0000256" key="8">
    <source>
        <dbReference type="ARBA" id="ARBA00022605"/>
    </source>
</evidence>
<evidence type="ECO:0000259" key="16">
    <source>
        <dbReference type="Pfam" id="PF01634"/>
    </source>
</evidence>